<feature type="transmembrane region" description="Helical" evidence="2">
    <location>
        <begin position="235"/>
        <end position="253"/>
    </location>
</feature>
<evidence type="ECO:0000256" key="1">
    <source>
        <dbReference type="SAM" id="MobiDB-lite"/>
    </source>
</evidence>
<dbReference type="Pfam" id="PF02405">
    <property type="entry name" value="MlaE"/>
    <property type="match status" value="1"/>
</dbReference>
<feature type="transmembrane region" description="Helical" evidence="2">
    <location>
        <begin position="304"/>
        <end position="326"/>
    </location>
</feature>
<comment type="caution">
    <text evidence="4">The sequence shown here is derived from an EMBL/GenBank/DDBJ whole genome shotgun (WGS) entry which is preliminary data.</text>
</comment>
<dbReference type="Proteomes" id="UP000631034">
    <property type="component" value="Unassembled WGS sequence"/>
</dbReference>
<keyword evidence="2" id="KW-1133">Transmembrane helix</keyword>
<name>A0A8J6YNZ8_9PROT</name>
<dbReference type="GO" id="GO:0043190">
    <property type="term" value="C:ATP-binding cassette (ABC) transporter complex"/>
    <property type="evidence" value="ECO:0007669"/>
    <property type="project" value="InterPro"/>
</dbReference>
<feature type="region of interest" description="Disordered" evidence="1">
    <location>
        <begin position="1"/>
        <end position="29"/>
    </location>
</feature>
<feature type="transmembrane region" description="Helical" evidence="2">
    <location>
        <begin position="274"/>
        <end position="298"/>
    </location>
</feature>
<evidence type="ECO:0000313" key="4">
    <source>
        <dbReference type="EMBL" id="MBE1237299.1"/>
    </source>
</evidence>
<dbReference type="PROSITE" id="PS50801">
    <property type="entry name" value="STAS"/>
    <property type="match status" value="1"/>
</dbReference>
<dbReference type="SUPFAM" id="SSF52091">
    <property type="entry name" value="SpoIIaa-like"/>
    <property type="match status" value="1"/>
</dbReference>
<dbReference type="PANTHER" id="PTHR30188:SF3">
    <property type="entry name" value="ABC TRANSPORTER PERMEASE"/>
    <property type="match status" value="1"/>
</dbReference>
<feature type="transmembrane region" description="Helical" evidence="2">
    <location>
        <begin position="195"/>
        <end position="215"/>
    </location>
</feature>
<keyword evidence="5" id="KW-1185">Reference proteome</keyword>
<dbReference type="InterPro" id="IPR030802">
    <property type="entry name" value="Permease_MalE"/>
</dbReference>
<feature type="transmembrane region" description="Helical" evidence="2">
    <location>
        <begin position="381"/>
        <end position="399"/>
    </location>
</feature>
<dbReference type="Pfam" id="PF01740">
    <property type="entry name" value="STAS"/>
    <property type="match status" value="1"/>
</dbReference>
<evidence type="ECO:0000256" key="2">
    <source>
        <dbReference type="SAM" id="Phobius"/>
    </source>
</evidence>
<keyword evidence="2" id="KW-0812">Transmembrane</keyword>
<feature type="domain" description="STAS" evidence="3">
    <location>
        <begin position="30"/>
        <end position="118"/>
    </location>
</feature>
<dbReference type="RefSeq" id="WP_192534311.1">
    <property type="nucleotide sequence ID" value="NZ_JACZHT010000004.1"/>
</dbReference>
<organism evidence="4 5">
    <name type="scientific">Phaeovibrio sulfidiphilus</name>
    <dbReference type="NCBI Taxonomy" id="1220600"/>
    <lineage>
        <taxon>Bacteria</taxon>
        <taxon>Pseudomonadati</taxon>
        <taxon>Pseudomonadota</taxon>
        <taxon>Alphaproteobacteria</taxon>
        <taxon>Rhodospirillales</taxon>
        <taxon>Rhodospirillaceae</taxon>
        <taxon>Phaeovibrio</taxon>
    </lineage>
</organism>
<gene>
    <name evidence="4" type="ORF">IHV25_06525</name>
</gene>
<dbReference type="InterPro" id="IPR036513">
    <property type="entry name" value="STAS_dom_sf"/>
</dbReference>
<evidence type="ECO:0000313" key="5">
    <source>
        <dbReference type="Proteomes" id="UP000631034"/>
    </source>
</evidence>
<proteinExistence type="predicted"/>
<sequence length="401" mass="42093">MTDRLVSTVLPLKSPSGGPALSGDRPAPGGDFAVERAEGAVRLRLTGLWVTETLAGLAERFLQEAGAIQSAAVSLDLTGVTRLDTAGALVINQALARLGAGRCRTEVVSPDEEFIRLLNTAKPVPEGDRPGPQAPAPVRFVNQVGRNLTDVGRSSLGMLSFLGEFLGTLGYLAVRPGEIRWTSLAFHMDQAGIRAIPIVSLLSFLIGMVVAYMGMNELAKFGAQFFSIKMLEVTILREMGVILAAVLVAGRSASSFTAQIGSMVANEEVSAIRALGLSPMVLLVVPRIVALVLTFPLLVFIADVVGVIGGGTAICLTSDISVENFITQFNNGAKTNNFLVGLIKAPFCALAIGLVGCYHGFQASTSAESVGFLTTASVVKAIFLVIVIDAIFAIFFVNIGL</sequence>
<dbReference type="PANTHER" id="PTHR30188">
    <property type="entry name" value="ABC TRANSPORTER PERMEASE PROTEIN-RELATED"/>
    <property type="match status" value="1"/>
</dbReference>
<reference evidence="4" key="1">
    <citation type="submission" date="2020-10" db="EMBL/GenBank/DDBJ databases">
        <title>Genome sequence of the unusual species of purple photosynthetic bacteria, Phaeovibrio sulfidiphilus DSM 23193, type strain.</title>
        <authorList>
            <person name="Kyndt J.A."/>
            <person name="Meyer T.E."/>
        </authorList>
    </citation>
    <scope>NUCLEOTIDE SEQUENCE</scope>
    <source>
        <strain evidence="4">DSM 23193</strain>
    </source>
</reference>
<accession>A0A8J6YNZ8</accession>
<dbReference type="GO" id="GO:0005548">
    <property type="term" value="F:phospholipid transporter activity"/>
    <property type="evidence" value="ECO:0007669"/>
    <property type="project" value="TreeGrafter"/>
</dbReference>
<protein>
    <submittedName>
        <fullName evidence="4">ABC transporter permease</fullName>
    </submittedName>
</protein>
<evidence type="ECO:0000259" key="3">
    <source>
        <dbReference type="PROSITE" id="PS50801"/>
    </source>
</evidence>
<keyword evidence="2" id="KW-0472">Membrane</keyword>
<dbReference type="InterPro" id="IPR002645">
    <property type="entry name" value="STAS_dom"/>
</dbReference>
<dbReference type="EMBL" id="JACZHT010000004">
    <property type="protein sequence ID" value="MBE1237299.1"/>
    <property type="molecule type" value="Genomic_DNA"/>
</dbReference>
<dbReference type="Gene3D" id="3.30.750.24">
    <property type="entry name" value="STAS domain"/>
    <property type="match status" value="1"/>
</dbReference>
<feature type="transmembrane region" description="Helical" evidence="2">
    <location>
        <begin position="338"/>
        <end position="361"/>
    </location>
</feature>
<dbReference type="AlphaFoldDB" id="A0A8J6YNZ8"/>